<evidence type="ECO:0000256" key="9">
    <source>
        <dbReference type="PIRSR" id="PIRSR634016-3"/>
    </source>
</evidence>
<dbReference type="Pfam" id="PF17900">
    <property type="entry name" value="Peptidase_M1_N"/>
    <property type="match status" value="1"/>
</dbReference>
<dbReference type="GO" id="GO:0043171">
    <property type="term" value="P:peptide catabolic process"/>
    <property type="evidence" value="ECO:0007669"/>
    <property type="project" value="TreeGrafter"/>
</dbReference>
<feature type="binding site" evidence="9">
    <location>
        <position position="281"/>
    </location>
    <ligand>
        <name>Zn(2+)</name>
        <dbReference type="ChEBI" id="CHEBI:29105"/>
        <note>catalytic</note>
    </ligand>
</feature>
<reference evidence="15 16" key="1">
    <citation type="journal article" date="2016" name="Mol. Biol. Evol.">
        <title>Genome-Wide Survey of Gut Fungi (Harpellales) Reveals the First Horizontally Transferred Ubiquitin Gene from a Mosquito Host.</title>
        <authorList>
            <person name="Wang Y."/>
            <person name="White M.M."/>
            <person name="Kvist S."/>
            <person name="Moncalvo J.M."/>
        </authorList>
    </citation>
    <scope>NUCLEOTIDE SEQUENCE [LARGE SCALE GENOMIC DNA]</scope>
    <source>
        <strain evidence="15 16">ALG-7-W6</strain>
    </source>
</reference>
<comment type="similarity">
    <text evidence="1 11">Belongs to the peptidase M1 family.</text>
</comment>
<evidence type="ECO:0000256" key="11">
    <source>
        <dbReference type="RuleBase" id="RU364040"/>
    </source>
</evidence>
<dbReference type="PRINTS" id="PR00756">
    <property type="entry name" value="ALADIPTASE"/>
</dbReference>
<protein>
    <recommendedName>
        <fullName evidence="11">Aminopeptidase</fullName>
        <ecNumber evidence="11">3.4.11.-</ecNumber>
    </recommendedName>
</protein>
<evidence type="ECO:0000313" key="16">
    <source>
        <dbReference type="Proteomes" id="UP000187455"/>
    </source>
</evidence>
<dbReference type="GO" id="GO:0005615">
    <property type="term" value="C:extracellular space"/>
    <property type="evidence" value="ECO:0007669"/>
    <property type="project" value="TreeGrafter"/>
</dbReference>
<dbReference type="OrthoDB" id="10031169at2759"/>
<feature type="domain" description="Peptidase M1 membrane alanine aminopeptidase" evidence="12">
    <location>
        <begin position="187"/>
        <end position="403"/>
    </location>
</feature>
<evidence type="ECO:0000256" key="8">
    <source>
        <dbReference type="PIRSR" id="PIRSR634016-1"/>
    </source>
</evidence>
<feature type="binding site" evidence="9">
    <location>
        <position position="258"/>
    </location>
    <ligand>
        <name>Zn(2+)</name>
        <dbReference type="ChEBI" id="CHEBI:29105"/>
        <note>catalytic</note>
    </ligand>
</feature>
<comment type="cofactor">
    <cofactor evidence="9 11">
        <name>Zn(2+)</name>
        <dbReference type="ChEBI" id="CHEBI:29105"/>
    </cofactor>
    <text evidence="9 11">Binds 1 zinc ion per subunit.</text>
</comment>
<dbReference type="InterPro" id="IPR001930">
    <property type="entry name" value="Peptidase_M1"/>
</dbReference>
<evidence type="ECO:0000256" key="10">
    <source>
        <dbReference type="PIRSR" id="PIRSR634016-4"/>
    </source>
</evidence>
<evidence type="ECO:0000256" key="5">
    <source>
        <dbReference type="ARBA" id="ARBA00022801"/>
    </source>
</evidence>
<dbReference type="InterPro" id="IPR014782">
    <property type="entry name" value="Peptidase_M1_dom"/>
</dbReference>
<dbReference type="InterPro" id="IPR024571">
    <property type="entry name" value="ERAP1-like_C_dom"/>
</dbReference>
<dbReference type="Gene3D" id="2.60.40.1910">
    <property type="match status" value="1"/>
</dbReference>
<keyword evidence="2 11" id="KW-0031">Aminopeptidase</keyword>
<evidence type="ECO:0000259" key="12">
    <source>
        <dbReference type="Pfam" id="PF01433"/>
    </source>
</evidence>
<dbReference type="STRING" id="133383.A0A1R0H5M2"/>
<dbReference type="Gene3D" id="2.60.40.1730">
    <property type="entry name" value="tricorn interacting facor f3 domain"/>
    <property type="match status" value="1"/>
</dbReference>
<dbReference type="GO" id="GO:0005737">
    <property type="term" value="C:cytoplasm"/>
    <property type="evidence" value="ECO:0007669"/>
    <property type="project" value="TreeGrafter"/>
</dbReference>
<dbReference type="GO" id="GO:0070006">
    <property type="term" value="F:metalloaminopeptidase activity"/>
    <property type="evidence" value="ECO:0007669"/>
    <property type="project" value="TreeGrafter"/>
</dbReference>
<dbReference type="Gene3D" id="1.10.390.10">
    <property type="entry name" value="Neutral Protease Domain 2"/>
    <property type="match status" value="1"/>
</dbReference>
<dbReference type="Gene3D" id="1.25.50.20">
    <property type="match status" value="1"/>
</dbReference>
<gene>
    <name evidence="15" type="ORF">AYI68_g1400</name>
</gene>
<keyword evidence="7 11" id="KW-0482">Metalloprotease</keyword>
<evidence type="ECO:0000313" key="15">
    <source>
        <dbReference type="EMBL" id="OLY84437.1"/>
    </source>
</evidence>
<evidence type="ECO:0000256" key="2">
    <source>
        <dbReference type="ARBA" id="ARBA00022438"/>
    </source>
</evidence>
<dbReference type="GO" id="GO:0006508">
    <property type="term" value="P:proteolysis"/>
    <property type="evidence" value="ECO:0007669"/>
    <property type="project" value="UniProtKB-KW"/>
</dbReference>
<dbReference type="EC" id="3.4.11.-" evidence="11"/>
<dbReference type="Pfam" id="PF01433">
    <property type="entry name" value="Peptidase_M1"/>
    <property type="match status" value="1"/>
</dbReference>
<evidence type="ECO:0000259" key="13">
    <source>
        <dbReference type="Pfam" id="PF11838"/>
    </source>
</evidence>
<dbReference type="GO" id="GO:0016020">
    <property type="term" value="C:membrane"/>
    <property type="evidence" value="ECO:0007669"/>
    <property type="project" value="TreeGrafter"/>
</dbReference>
<dbReference type="PANTHER" id="PTHR11533:SF299">
    <property type="entry name" value="AMINOPEPTIDASE"/>
    <property type="match status" value="1"/>
</dbReference>
<evidence type="ECO:0000256" key="7">
    <source>
        <dbReference type="ARBA" id="ARBA00023049"/>
    </source>
</evidence>
<organism evidence="15 16">
    <name type="scientific">Smittium mucronatum</name>
    <dbReference type="NCBI Taxonomy" id="133383"/>
    <lineage>
        <taxon>Eukaryota</taxon>
        <taxon>Fungi</taxon>
        <taxon>Fungi incertae sedis</taxon>
        <taxon>Zoopagomycota</taxon>
        <taxon>Kickxellomycotina</taxon>
        <taxon>Harpellomycetes</taxon>
        <taxon>Harpellales</taxon>
        <taxon>Legeriomycetaceae</taxon>
        <taxon>Smittium</taxon>
    </lineage>
</organism>
<dbReference type="SUPFAM" id="SSF63737">
    <property type="entry name" value="Leukotriene A4 hydrolase N-terminal domain"/>
    <property type="match status" value="1"/>
</dbReference>
<dbReference type="CDD" id="cd09601">
    <property type="entry name" value="M1_APN-Q_like"/>
    <property type="match status" value="1"/>
</dbReference>
<dbReference type="EMBL" id="LSSL01000498">
    <property type="protein sequence ID" value="OLY84437.1"/>
    <property type="molecule type" value="Genomic_DNA"/>
</dbReference>
<comment type="caution">
    <text evidence="15">The sequence shown here is derived from an EMBL/GenBank/DDBJ whole genome shotgun (WGS) entry which is preliminary data.</text>
</comment>
<feature type="site" description="Transition state stabilizer" evidence="10">
    <location>
        <position position="344"/>
    </location>
</feature>
<keyword evidence="3 11" id="KW-0645">Protease</keyword>
<keyword evidence="5 11" id="KW-0378">Hydrolase</keyword>
<dbReference type="Pfam" id="PF11838">
    <property type="entry name" value="ERAP1_C"/>
    <property type="match status" value="1"/>
</dbReference>
<dbReference type="InterPro" id="IPR045357">
    <property type="entry name" value="Aminopeptidase_N-like_N"/>
</dbReference>
<dbReference type="InterPro" id="IPR042097">
    <property type="entry name" value="Aminopeptidase_N-like_N_sf"/>
</dbReference>
<dbReference type="InterPro" id="IPR034016">
    <property type="entry name" value="M1_APN-typ"/>
</dbReference>
<evidence type="ECO:0000256" key="4">
    <source>
        <dbReference type="ARBA" id="ARBA00022723"/>
    </source>
</evidence>
<evidence type="ECO:0000259" key="14">
    <source>
        <dbReference type="Pfam" id="PF17900"/>
    </source>
</evidence>
<feature type="binding site" evidence="9">
    <location>
        <position position="262"/>
    </location>
    <ligand>
        <name>Zn(2+)</name>
        <dbReference type="ChEBI" id="CHEBI:29105"/>
        <note>catalytic</note>
    </ligand>
</feature>
<feature type="domain" description="Aminopeptidase N-like N-terminal" evidence="14">
    <location>
        <begin position="23"/>
        <end position="147"/>
    </location>
</feature>
<evidence type="ECO:0000256" key="1">
    <source>
        <dbReference type="ARBA" id="ARBA00010136"/>
    </source>
</evidence>
<keyword evidence="6 9" id="KW-0862">Zinc</keyword>
<feature type="active site" description="Proton acceptor" evidence="8">
    <location>
        <position position="259"/>
    </location>
</feature>
<accession>A0A1R0H5M2</accession>
<dbReference type="InterPro" id="IPR050344">
    <property type="entry name" value="Peptidase_M1_aminopeptidases"/>
</dbReference>
<feature type="domain" description="ERAP1-like C-terminal" evidence="13">
    <location>
        <begin position="484"/>
        <end position="784"/>
    </location>
</feature>
<evidence type="ECO:0000256" key="3">
    <source>
        <dbReference type="ARBA" id="ARBA00022670"/>
    </source>
</evidence>
<dbReference type="InterPro" id="IPR027268">
    <property type="entry name" value="Peptidase_M4/M1_CTD_sf"/>
</dbReference>
<evidence type="ECO:0000256" key="6">
    <source>
        <dbReference type="ARBA" id="ARBA00022833"/>
    </source>
</evidence>
<dbReference type="AlphaFoldDB" id="A0A1R0H5M2"/>
<dbReference type="SUPFAM" id="SSF55486">
    <property type="entry name" value="Metalloproteases ('zincins'), catalytic domain"/>
    <property type="match status" value="1"/>
</dbReference>
<dbReference type="PANTHER" id="PTHR11533">
    <property type="entry name" value="PROTEASE M1 ZINC METALLOPROTEASE"/>
    <property type="match status" value="1"/>
</dbReference>
<dbReference type="GO" id="GO:0008270">
    <property type="term" value="F:zinc ion binding"/>
    <property type="evidence" value="ECO:0007669"/>
    <property type="project" value="UniProtKB-UniRule"/>
</dbReference>
<keyword evidence="16" id="KW-1185">Reference proteome</keyword>
<proteinExistence type="inferred from homology"/>
<name>A0A1R0H5M2_9FUNG</name>
<dbReference type="GO" id="GO:0042277">
    <property type="term" value="F:peptide binding"/>
    <property type="evidence" value="ECO:0007669"/>
    <property type="project" value="TreeGrafter"/>
</dbReference>
<dbReference type="Proteomes" id="UP000187455">
    <property type="component" value="Unassembled WGS sequence"/>
</dbReference>
<sequence>MKFEYAQLVTDDGNVELDPKSFVISEVSETVKIPLTSQLNSGKKYNLKVNYYGELGDNTQGFYRTNYRPDNEEAKYIAITRLQPTFARKVFPCIDQPDVKAVFSVKINHKKEYVSLSNNKLISRNCKESTGLCESSFENTPPMSTYLVTFIVGDLEYAEGMANQTLDGMPIYLRVYTYPGNIENARYTLEYAIKAFEFYSETLKMQYPMSKLDSIILKHYPGAMENWGIVAYGEKWLINNNGDRSMAEKYNTVRMICHETAHHWVGNLVSIKNWSDLWLNEGIANWIQNYCADSILSGPDTKERYYFEDYQWFLKADSLIYSKPLVHEVKTTIDAQNYLGPIVYMKGAAVSNMLENFFGKEFFLNGLIKFLTKHSFKNANSNDLWEALGEFTNVNVKNTFDAWVKSYGLPLIYVSETDDPKVINLKQTQFPTERNLDLEKDTIWSIPLSLSTSSDPNFKSKTIFSVKNTQINIESEGLVDENTWYNVNTGLHSMERVKYSDNLFANLLKGIENGSVDVIDTVAIILDNYEFINYGLGKTTSFFRILQACKKEQSIHVWKLLVERVYEITQKFYGSDPKISDLLPKFAVKYLFNLANKADEIKNDKDNKSLISARKKTLKLLWLASDQIVLGKSHRIYEQVMFNDVYNSDEMEMDSILFSISISGKKMDGFNVASRILLDDNISSIKKEMAKTSLGFMCDKDSIAATFHFALSDKLKNDDGMDILISLVGNLCSKSYIKHEVMENIESLKKIRNKKKLEDFLLVYIENFDSIHEAIGAVKFLENHGITFKEQVFRGIISVAYDKAEYLNKDFEDVKRYLQDTLIN</sequence>
<dbReference type="FunFam" id="1.10.390.10:FF:000013">
    <property type="entry name" value="Aminopeptidase N"/>
    <property type="match status" value="1"/>
</dbReference>
<keyword evidence="4 9" id="KW-0479">Metal-binding</keyword>